<dbReference type="AlphaFoldDB" id="A0A0B7A6K8"/>
<name>A0A0B7A6K8_9EUPU</name>
<reference evidence="1" key="1">
    <citation type="submission" date="2014-12" db="EMBL/GenBank/DDBJ databases">
        <title>Insight into the proteome of Arion vulgaris.</title>
        <authorList>
            <person name="Aradska J."/>
            <person name="Bulat T."/>
            <person name="Smidak R."/>
            <person name="Sarate P."/>
            <person name="Gangsoo J."/>
            <person name="Sialana F."/>
            <person name="Bilban M."/>
            <person name="Lubec G."/>
        </authorList>
    </citation>
    <scope>NUCLEOTIDE SEQUENCE</scope>
    <source>
        <tissue evidence="1">Skin</tissue>
    </source>
</reference>
<organism evidence="1">
    <name type="scientific">Arion vulgaris</name>
    <dbReference type="NCBI Taxonomy" id="1028688"/>
    <lineage>
        <taxon>Eukaryota</taxon>
        <taxon>Metazoa</taxon>
        <taxon>Spiralia</taxon>
        <taxon>Lophotrochozoa</taxon>
        <taxon>Mollusca</taxon>
        <taxon>Gastropoda</taxon>
        <taxon>Heterobranchia</taxon>
        <taxon>Euthyneura</taxon>
        <taxon>Panpulmonata</taxon>
        <taxon>Eupulmonata</taxon>
        <taxon>Stylommatophora</taxon>
        <taxon>Helicina</taxon>
        <taxon>Arionoidea</taxon>
        <taxon>Arionidae</taxon>
        <taxon>Arion</taxon>
    </lineage>
</organism>
<evidence type="ECO:0000313" key="1">
    <source>
        <dbReference type="EMBL" id="CEK76297.1"/>
    </source>
</evidence>
<dbReference type="EMBL" id="HACG01029432">
    <property type="protein sequence ID" value="CEK76297.1"/>
    <property type="molecule type" value="Transcribed_RNA"/>
</dbReference>
<gene>
    <name evidence="1" type="primary">ORF99425</name>
</gene>
<sequence length="57" mass="6411">MPALSCPKSHPDVSLDHLLSDLIYMPDHTLLLLSLPNRPELTNTYFVTSLCLMLLCL</sequence>
<accession>A0A0B7A6K8</accession>
<protein>
    <submittedName>
        <fullName evidence="1">Uncharacterized protein</fullName>
    </submittedName>
</protein>
<proteinExistence type="predicted"/>